<dbReference type="SUPFAM" id="SSF56281">
    <property type="entry name" value="Metallo-hydrolase/oxidoreductase"/>
    <property type="match status" value="1"/>
</dbReference>
<dbReference type="AlphaFoldDB" id="Q24F45"/>
<evidence type="ECO:0000256" key="3">
    <source>
        <dbReference type="ARBA" id="ARBA00022833"/>
    </source>
</evidence>
<dbReference type="GeneID" id="7837219"/>
<evidence type="ECO:0000313" key="6">
    <source>
        <dbReference type="Proteomes" id="UP000009168"/>
    </source>
</evidence>
<dbReference type="Gene3D" id="3.60.15.10">
    <property type="entry name" value="Ribonuclease Z/Hydroxyacylglutathione hydrolase-like"/>
    <property type="match status" value="1"/>
</dbReference>
<gene>
    <name evidence="5" type="ORF">TTHERM_01467280</name>
</gene>
<sequence length="305" mass="34721">MIRQFRIFLNQAKNSTSFKQRFNFSNMVNPYSALNHTLLKNIYIFKQEEGYCGYIIKDDETNSLVCVDPGRFDVAVEHVKIMESQLKCKLTHVLCTHNFHMNKDTHKFLTYNDGVKIVAGNQGENITFHNQIAYDIKPFNIGELAVCYLYTPGHSSDSFTIAITQCNENSTKLPIIFTGETLLISSIGDIQPNGHKQMLETIFKLKSFPNETLLFPSKDGQLEDLLFAKSLDPGNPVINLKIQLAKQAIEKKTHILPSSLLEEKNCNPYLRLHDNQILKNANARNPTDALKNLKSLQNTFYNSSK</sequence>
<proteinExistence type="predicted"/>
<dbReference type="eggNOG" id="KOG0813">
    <property type="taxonomic scope" value="Eukaryota"/>
</dbReference>
<dbReference type="OMA" id="CICCLES"/>
<dbReference type="PANTHER" id="PTHR11935:SF94">
    <property type="entry name" value="TENZING NORGAY, ISOFORM C"/>
    <property type="match status" value="1"/>
</dbReference>
<accession>Q24F45</accession>
<dbReference type="Proteomes" id="UP000009168">
    <property type="component" value="Unassembled WGS sequence"/>
</dbReference>
<dbReference type="InParanoid" id="Q24F45"/>
<dbReference type="InterPro" id="IPR032282">
    <property type="entry name" value="HAGH_C"/>
</dbReference>
<dbReference type="PANTHER" id="PTHR11935">
    <property type="entry name" value="BETA LACTAMASE DOMAIN"/>
    <property type="match status" value="1"/>
</dbReference>
<dbReference type="HOGENOM" id="CLU_999110_0_0_1"/>
<keyword evidence="3" id="KW-0862">Zinc</keyword>
<protein>
    <submittedName>
        <fullName evidence="5">Hydroxyacylglutathione hydrolase</fullName>
    </submittedName>
</protein>
<reference evidence="6" key="1">
    <citation type="journal article" date="2006" name="PLoS Biol.">
        <title>Macronuclear genome sequence of the ciliate Tetrahymena thermophila, a model eukaryote.</title>
        <authorList>
            <person name="Eisen J.A."/>
            <person name="Coyne R.S."/>
            <person name="Wu M."/>
            <person name="Wu D."/>
            <person name="Thiagarajan M."/>
            <person name="Wortman J.R."/>
            <person name="Badger J.H."/>
            <person name="Ren Q."/>
            <person name="Amedeo P."/>
            <person name="Jones K.M."/>
            <person name="Tallon L.J."/>
            <person name="Delcher A.L."/>
            <person name="Salzberg S.L."/>
            <person name="Silva J.C."/>
            <person name="Haas B.J."/>
            <person name="Majoros W.H."/>
            <person name="Farzad M."/>
            <person name="Carlton J.M."/>
            <person name="Smith R.K. Jr."/>
            <person name="Garg J."/>
            <person name="Pearlman R.E."/>
            <person name="Karrer K.M."/>
            <person name="Sun L."/>
            <person name="Manning G."/>
            <person name="Elde N.C."/>
            <person name="Turkewitz A.P."/>
            <person name="Asai D.J."/>
            <person name="Wilkes D.E."/>
            <person name="Wang Y."/>
            <person name="Cai H."/>
            <person name="Collins K."/>
            <person name="Stewart B.A."/>
            <person name="Lee S.R."/>
            <person name="Wilamowska K."/>
            <person name="Weinberg Z."/>
            <person name="Ruzzo W.L."/>
            <person name="Wloga D."/>
            <person name="Gaertig J."/>
            <person name="Frankel J."/>
            <person name="Tsao C.-C."/>
            <person name="Gorovsky M.A."/>
            <person name="Keeling P.J."/>
            <person name="Waller R.F."/>
            <person name="Patron N.J."/>
            <person name="Cherry J.M."/>
            <person name="Stover N.A."/>
            <person name="Krieger C.J."/>
            <person name="del Toro C."/>
            <person name="Ryder H.F."/>
            <person name="Williamson S.C."/>
            <person name="Barbeau R.A."/>
            <person name="Hamilton E.P."/>
            <person name="Orias E."/>
        </authorList>
    </citation>
    <scope>NUCLEOTIDE SEQUENCE [LARGE SCALE GENOMIC DNA]</scope>
    <source>
        <strain evidence="6">SB210</strain>
    </source>
</reference>
<dbReference type="OrthoDB" id="515692at2759"/>
<dbReference type="GO" id="GO:0046872">
    <property type="term" value="F:metal ion binding"/>
    <property type="evidence" value="ECO:0007669"/>
    <property type="project" value="UniProtKB-KW"/>
</dbReference>
<organism evidence="5 6">
    <name type="scientific">Tetrahymena thermophila (strain SB210)</name>
    <dbReference type="NCBI Taxonomy" id="312017"/>
    <lineage>
        <taxon>Eukaryota</taxon>
        <taxon>Sar</taxon>
        <taxon>Alveolata</taxon>
        <taxon>Ciliophora</taxon>
        <taxon>Intramacronucleata</taxon>
        <taxon>Oligohymenophorea</taxon>
        <taxon>Hymenostomatida</taxon>
        <taxon>Tetrahymenina</taxon>
        <taxon>Tetrahymenidae</taxon>
        <taxon>Tetrahymena</taxon>
    </lineage>
</organism>
<evidence type="ECO:0000256" key="2">
    <source>
        <dbReference type="ARBA" id="ARBA00022801"/>
    </source>
</evidence>
<evidence type="ECO:0000259" key="4">
    <source>
        <dbReference type="Pfam" id="PF16123"/>
    </source>
</evidence>
<dbReference type="InterPro" id="IPR036866">
    <property type="entry name" value="RibonucZ/Hydroxyglut_hydro"/>
</dbReference>
<dbReference type="STRING" id="312017.Q24F45"/>
<dbReference type="GO" id="GO:0004416">
    <property type="term" value="F:hydroxyacylglutathione hydrolase activity"/>
    <property type="evidence" value="ECO:0007669"/>
    <property type="project" value="TreeGrafter"/>
</dbReference>
<dbReference type="KEGG" id="tet:TTHERM_01467280"/>
<feature type="domain" description="Hydroxyacylglutathione hydrolase C-terminal" evidence="4">
    <location>
        <begin position="222"/>
        <end position="300"/>
    </location>
</feature>
<keyword evidence="2 5" id="KW-0378">Hydrolase</keyword>
<dbReference type="Pfam" id="PF16123">
    <property type="entry name" value="HAGH_C"/>
    <property type="match status" value="1"/>
</dbReference>
<evidence type="ECO:0000313" key="5">
    <source>
        <dbReference type="EMBL" id="EAS06397.2"/>
    </source>
</evidence>
<keyword evidence="6" id="KW-1185">Reference proteome</keyword>
<dbReference type="EMBL" id="GG662296">
    <property type="protein sequence ID" value="EAS06397.2"/>
    <property type="molecule type" value="Genomic_DNA"/>
</dbReference>
<dbReference type="RefSeq" id="XP_001026642.2">
    <property type="nucleotide sequence ID" value="XM_001026642.3"/>
</dbReference>
<name>Q24F45_TETTS</name>
<keyword evidence="1" id="KW-0479">Metal-binding</keyword>
<evidence type="ECO:0000256" key="1">
    <source>
        <dbReference type="ARBA" id="ARBA00022723"/>
    </source>
</evidence>